<dbReference type="Proteomes" id="UP000613768">
    <property type="component" value="Unassembled WGS sequence"/>
</dbReference>
<gene>
    <name evidence="1" type="ORF">IFO71_01615</name>
</gene>
<reference evidence="1 2" key="1">
    <citation type="submission" date="2020-09" db="EMBL/GenBank/DDBJ databases">
        <title>Pseudoxanthomonas sp. CAU 1598 isolated from sand of Yaerae Beach.</title>
        <authorList>
            <person name="Kim W."/>
        </authorList>
    </citation>
    <scope>NUCLEOTIDE SEQUENCE [LARGE SCALE GENOMIC DNA]</scope>
    <source>
        <strain evidence="1 2">CAU 1598</strain>
    </source>
</reference>
<dbReference type="AlphaFoldDB" id="A0AAW3ZH19"/>
<dbReference type="EMBL" id="JACYTR010000002">
    <property type="protein sequence ID" value="MBD8524427.1"/>
    <property type="molecule type" value="Genomic_DNA"/>
</dbReference>
<comment type="caution">
    <text evidence="1">The sequence shown here is derived from an EMBL/GenBank/DDBJ whole genome shotgun (WGS) entry which is preliminary data.</text>
</comment>
<name>A0AAW3ZH19_9GAMM</name>
<organism evidence="1 2">
    <name type="scientific">Pseudomarimonas arenosa</name>
    <dbReference type="NCBI Taxonomy" id="2774145"/>
    <lineage>
        <taxon>Bacteria</taxon>
        <taxon>Pseudomonadati</taxon>
        <taxon>Pseudomonadota</taxon>
        <taxon>Gammaproteobacteria</taxon>
        <taxon>Lysobacterales</taxon>
        <taxon>Lysobacteraceae</taxon>
        <taxon>Pseudomarimonas</taxon>
    </lineage>
</organism>
<accession>A0AAW3ZH19</accession>
<protein>
    <submittedName>
        <fullName evidence="1">Uncharacterized protein</fullName>
    </submittedName>
</protein>
<evidence type="ECO:0000313" key="1">
    <source>
        <dbReference type="EMBL" id="MBD8524427.1"/>
    </source>
</evidence>
<sequence>MLALISANHQPNRSFAPTLRLTAELLERLAIRGVIELPWPDKRWLTASQGKHTLPFELLDWRYCWAAYPEAGLAELLEEQLKEHDWRVDCPESRFELWSELCFAEIENYAAYQLEKHQMDPEWAFDIEWMRRQVGRRSLARWKYIVWAGVRRGTQEKAKVGATNLSIRQAIRTEYIRRQDFVQGDSTFGAFVPNQKRPFSVLCEILVLCVLPIGDSYWTVVPSDWAESMMVSPGVV</sequence>
<evidence type="ECO:0000313" key="2">
    <source>
        <dbReference type="Proteomes" id="UP000613768"/>
    </source>
</evidence>
<keyword evidence="2" id="KW-1185">Reference proteome</keyword>
<dbReference type="RefSeq" id="WP_192027770.1">
    <property type="nucleotide sequence ID" value="NZ_JACYTR010000002.1"/>
</dbReference>
<proteinExistence type="predicted"/>